<gene>
    <name evidence="8" type="ORF">METZ01_LOCUS342748</name>
</gene>
<reference evidence="8" key="1">
    <citation type="submission" date="2018-05" db="EMBL/GenBank/DDBJ databases">
        <authorList>
            <person name="Lanie J.A."/>
            <person name="Ng W.-L."/>
            <person name="Kazmierczak K.M."/>
            <person name="Andrzejewski T.M."/>
            <person name="Davidsen T.M."/>
            <person name="Wayne K.J."/>
            <person name="Tettelin H."/>
            <person name="Glass J.I."/>
            <person name="Rusch D."/>
            <person name="Podicherti R."/>
            <person name="Tsui H.-C.T."/>
            <person name="Winkler M.E."/>
        </authorList>
    </citation>
    <scope>NUCLEOTIDE SEQUENCE</scope>
</reference>
<dbReference type="InterPro" id="IPR036676">
    <property type="entry name" value="PurM-like_C_sf"/>
</dbReference>
<dbReference type="PANTHER" id="PTHR10520:SF12">
    <property type="entry name" value="TRIFUNCTIONAL PURINE BIOSYNTHETIC PROTEIN ADENOSINE-3"/>
    <property type="match status" value="1"/>
</dbReference>
<dbReference type="InterPro" id="IPR004733">
    <property type="entry name" value="PurM_cligase"/>
</dbReference>
<keyword evidence="3" id="KW-0436">Ligase</keyword>
<dbReference type="Gene3D" id="3.90.650.10">
    <property type="entry name" value="PurM-like C-terminal domain"/>
    <property type="match status" value="1"/>
</dbReference>
<feature type="non-terminal residue" evidence="8">
    <location>
        <position position="269"/>
    </location>
</feature>
<keyword evidence="5" id="KW-0067">ATP-binding</keyword>
<dbReference type="SUPFAM" id="SSF56042">
    <property type="entry name" value="PurM C-terminal domain-like"/>
    <property type="match status" value="1"/>
</dbReference>
<evidence type="ECO:0000256" key="5">
    <source>
        <dbReference type="ARBA" id="ARBA00022840"/>
    </source>
</evidence>
<accession>A0A382QWL0</accession>
<sequence>MPEKLSYAATGVDIDATDAVKRRMADAVNSGDARVLNKLGAFAPLVQGTFPDMADPLLVIKTDEPGSKQKLAVELDRIEDLSHDLVNHTVNDVVMMGAHPMYVTDCIVCGTLDKDLVPRLVVGMADACQKQGCVLIGGETSVQPGVVTDGLFVLSATVVGVVDRPRVVDGQKIAPGDVVLSVASNGLHTNGYTLVRTQLDRRPAFGETDLDGEPLIDVIMRPHTGYYPALRDILGEDGLHGLAHITGGGIVDNLERIVQESVDAVIDLS</sequence>
<feature type="domain" description="PurM-like C-terminal" evidence="7">
    <location>
        <begin position="175"/>
        <end position="269"/>
    </location>
</feature>
<evidence type="ECO:0000256" key="2">
    <source>
        <dbReference type="ARBA" id="ARBA00013047"/>
    </source>
</evidence>
<name>A0A382QWL0_9ZZZZ</name>
<feature type="domain" description="PurM-like N-terminal" evidence="6">
    <location>
        <begin position="57"/>
        <end position="162"/>
    </location>
</feature>
<feature type="non-terminal residue" evidence="8">
    <location>
        <position position="1"/>
    </location>
</feature>
<dbReference type="GO" id="GO:0004641">
    <property type="term" value="F:phosphoribosylformylglycinamidine cyclo-ligase activity"/>
    <property type="evidence" value="ECO:0007669"/>
    <property type="project" value="UniProtKB-EC"/>
</dbReference>
<dbReference type="EC" id="6.3.3.1" evidence="2"/>
<proteinExistence type="predicted"/>
<dbReference type="InterPro" id="IPR016188">
    <property type="entry name" value="PurM-like_N"/>
</dbReference>
<dbReference type="InterPro" id="IPR010918">
    <property type="entry name" value="PurM-like_C_dom"/>
</dbReference>
<evidence type="ECO:0000259" key="7">
    <source>
        <dbReference type="Pfam" id="PF02769"/>
    </source>
</evidence>
<dbReference type="PANTHER" id="PTHR10520">
    <property type="entry name" value="TRIFUNCTIONAL PURINE BIOSYNTHETIC PROTEIN ADENOSINE-3-RELATED"/>
    <property type="match status" value="1"/>
</dbReference>
<dbReference type="SUPFAM" id="SSF55326">
    <property type="entry name" value="PurM N-terminal domain-like"/>
    <property type="match status" value="1"/>
</dbReference>
<dbReference type="EMBL" id="UINC01117457">
    <property type="protein sequence ID" value="SVC89894.1"/>
    <property type="molecule type" value="Genomic_DNA"/>
</dbReference>
<dbReference type="GO" id="GO:0046084">
    <property type="term" value="P:adenine biosynthetic process"/>
    <property type="evidence" value="ECO:0007669"/>
    <property type="project" value="TreeGrafter"/>
</dbReference>
<evidence type="ECO:0000256" key="1">
    <source>
        <dbReference type="ARBA" id="ARBA00004686"/>
    </source>
</evidence>
<dbReference type="GO" id="GO:0005524">
    <property type="term" value="F:ATP binding"/>
    <property type="evidence" value="ECO:0007669"/>
    <property type="project" value="UniProtKB-KW"/>
</dbReference>
<dbReference type="AlphaFoldDB" id="A0A382QWL0"/>
<dbReference type="InterPro" id="IPR036921">
    <property type="entry name" value="PurM-like_N_sf"/>
</dbReference>
<evidence type="ECO:0000256" key="4">
    <source>
        <dbReference type="ARBA" id="ARBA00022741"/>
    </source>
</evidence>
<dbReference type="GO" id="GO:0006189">
    <property type="term" value="P:'de novo' IMP biosynthetic process"/>
    <property type="evidence" value="ECO:0007669"/>
    <property type="project" value="UniProtKB-UniPathway"/>
</dbReference>
<dbReference type="Pfam" id="PF00586">
    <property type="entry name" value="AIRS"/>
    <property type="match status" value="1"/>
</dbReference>
<dbReference type="Gene3D" id="3.30.1330.10">
    <property type="entry name" value="PurM-like, N-terminal domain"/>
    <property type="match status" value="1"/>
</dbReference>
<protein>
    <recommendedName>
        <fullName evidence="2">phosphoribosylformylglycinamidine cyclo-ligase</fullName>
        <ecNumber evidence="2">6.3.3.1</ecNumber>
    </recommendedName>
</protein>
<evidence type="ECO:0000259" key="6">
    <source>
        <dbReference type="Pfam" id="PF00586"/>
    </source>
</evidence>
<comment type="pathway">
    <text evidence="1">Purine metabolism; IMP biosynthesis via de novo pathway; 5-amino-1-(5-phospho-D-ribosyl)imidazole from N(2)-formyl-N(1)-(5-phospho-D-ribosyl)glycinamide: step 2/2.</text>
</comment>
<dbReference type="GO" id="GO:0004637">
    <property type="term" value="F:phosphoribosylamine-glycine ligase activity"/>
    <property type="evidence" value="ECO:0007669"/>
    <property type="project" value="TreeGrafter"/>
</dbReference>
<evidence type="ECO:0000313" key="8">
    <source>
        <dbReference type="EMBL" id="SVC89894.1"/>
    </source>
</evidence>
<keyword evidence="4" id="KW-0547">Nucleotide-binding</keyword>
<dbReference type="UniPathway" id="UPA00074">
    <property type="reaction ID" value="UER00129"/>
</dbReference>
<dbReference type="Pfam" id="PF02769">
    <property type="entry name" value="AIRS_C"/>
    <property type="match status" value="1"/>
</dbReference>
<organism evidence="8">
    <name type="scientific">marine metagenome</name>
    <dbReference type="NCBI Taxonomy" id="408172"/>
    <lineage>
        <taxon>unclassified sequences</taxon>
        <taxon>metagenomes</taxon>
        <taxon>ecological metagenomes</taxon>
    </lineage>
</organism>
<evidence type="ECO:0000256" key="3">
    <source>
        <dbReference type="ARBA" id="ARBA00022598"/>
    </source>
</evidence>
<dbReference type="GO" id="GO:0005829">
    <property type="term" value="C:cytosol"/>
    <property type="evidence" value="ECO:0007669"/>
    <property type="project" value="TreeGrafter"/>
</dbReference>